<dbReference type="GO" id="GO:0016020">
    <property type="term" value="C:membrane"/>
    <property type="evidence" value="ECO:0007669"/>
    <property type="project" value="UniProtKB-SubCell"/>
</dbReference>
<gene>
    <name evidence="6" type="ORF">OCTVUL_1B029113</name>
</gene>
<sequence length="782" mass="89046">MTVKGSEHLVMFHDDNEITGGIQTTKITFRQPVGVEYQSELAKERITNPYAWLSLSLSLMLTSIGNRFQAGDIALNALPDLRHNDNMACGCHLPAFVDYMKQEYSRYMNVYGSCLNDQNRLTDILQYSQCENYKLFQQNLQCETCSTNKCTDSDVTICPGAEPVCQNTISMTGVTWKLERSCGTYRKCVESMRNNTLTSKTWSSGTSCVNCCTGKLCNKRGFYESHNMLEFHLIHSMTSGSQNRPLNEHISRSLEHEFLSMTGVFKVEYCGMQSNKEIFTIYCAVQNKIKDQVEQNIRDILNTSQTLHNLGLDQHNTEIIAICNEDTIFTDNIFFNWPMTKIGTSVTIPCHANIATRYCSYSTALHLGIPTSHSNTTQKCKPFTGVWQKPKMSQCNNTEWITQKLKDIHRQDINQGNIEKFSRQLRNISEKSLYFKEEDFNLAVDIHEKMVPLISRVSTNITLNYILLSINNMEDTPERILNGAEQASRSVTRMLDIIETIPDQISLEEQQVTVLYSNLGIGVIKVENDTFNGSSFGVLPGNPETKAKTLIYNSSQPEDTMKIFISLPRSLFQHLKSEEQSSISRISFFFIEDDKLYKVIQTSSTKEYNKSTSHIISANIPNIQITNLNEPVTVLFNSVYQNQQCAYWDESSDQKPRWSTNGCKTSNYVPGEKVVCSCNHLTSFTLLVGNNMTSHNYQKKWSLLSSKILICQCTSLSVVNIIFLIGMKPYALKITAACKVFQLSLLWQLTTQTITSVLHKCDKLRSDDRERMRMQGMQVVRK</sequence>
<dbReference type="InterPro" id="IPR058808">
    <property type="entry name" value="GAIN_ADGRA2/3"/>
</dbReference>
<dbReference type="AlphaFoldDB" id="A0AA36AMS9"/>
<reference evidence="6" key="1">
    <citation type="submission" date="2023-08" db="EMBL/GenBank/DDBJ databases">
        <authorList>
            <person name="Alioto T."/>
            <person name="Alioto T."/>
            <person name="Gomez Garrido J."/>
        </authorList>
    </citation>
    <scope>NUCLEOTIDE SEQUENCE</scope>
</reference>
<dbReference type="InterPro" id="IPR046338">
    <property type="entry name" value="GAIN_dom_sf"/>
</dbReference>
<evidence type="ECO:0000313" key="6">
    <source>
        <dbReference type="EMBL" id="CAI9718378.1"/>
    </source>
</evidence>
<name>A0AA36AMS9_OCTVU</name>
<dbReference type="InterPro" id="IPR000203">
    <property type="entry name" value="GPS"/>
</dbReference>
<comment type="subcellular location">
    <subcellularLocation>
        <location evidence="1">Membrane</location>
    </subcellularLocation>
</comment>
<feature type="domain" description="ADGRA2/3 GAIN" evidence="5">
    <location>
        <begin position="401"/>
        <end position="502"/>
    </location>
</feature>
<dbReference type="PANTHER" id="PTHR45692:SF1">
    <property type="entry name" value="G-PROTEIN COUPLED RECEPTORS FAMILY 2 PROFILE 2 DOMAIN-CONTAINING PROTEIN"/>
    <property type="match status" value="1"/>
</dbReference>
<organism evidence="6 7">
    <name type="scientific">Octopus vulgaris</name>
    <name type="common">Common octopus</name>
    <dbReference type="NCBI Taxonomy" id="6645"/>
    <lineage>
        <taxon>Eukaryota</taxon>
        <taxon>Metazoa</taxon>
        <taxon>Spiralia</taxon>
        <taxon>Lophotrochozoa</taxon>
        <taxon>Mollusca</taxon>
        <taxon>Cephalopoda</taxon>
        <taxon>Coleoidea</taxon>
        <taxon>Octopodiformes</taxon>
        <taxon>Octopoda</taxon>
        <taxon>Incirrata</taxon>
        <taxon>Octopodidae</taxon>
        <taxon>Octopus</taxon>
    </lineage>
</organism>
<dbReference type="PANTHER" id="PTHR45692">
    <property type="entry name" value="G_PROTEIN_RECEP_F2_4 DOMAIN-CONTAINING PROTEIN"/>
    <property type="match status" value="1"/>
</dbReference>
<evidence type="ECO:0000256" key="3">
    <source>
        <dbReference type="ARBA" id="ARBA00022989"/>
    </source>
</evidence>
<evidence type="ECO:0000259" key="5">
    <source>
        <dbReference type="Pfam" id="PF26588"/>
    </source>
</evidence>
<evidence type="ECO:0000313" key="7">
    <source>
        <dbReference type="Proteomes" id="UP001162480"/>
    </source>
</evidence>
<dbReference type="Gene3D" id="2.60.220.50">
    <property type="match status" value="1"/>
</dbReference>
<evidence type="ECO:0000256" key="2">
    <source>
        <dbReference type="ARBA" id="ARBA00022692"/>
    </source>
</evidence>
<keyword evidence="7" id="KW-1185">Reference proteome</keyword>
<protein>
    <submittedName>
        <fullName evidence="6">Adhesion G-protein coupled receptor G6-like</fullName>
    </submittedName>
</protein>
<evidence type="ECO:0000256" key="4">
    <source>
        <dbReference type="ARBA" id="ARBA00023136"/>
    </source>
</evidence>
<dbReference type="Pfam" id="PF26588">
    <property type="entry name" value="GAIN_ADGRA3"/>
    <property type="match status" value="1"/>
</dbReference>
<dbReference type="Pfam" id="PF01825">
    <property type="entry name" value="GPS"/>
    <property type="match status" value="1"/>
</dbReference>
<keyword evidence="4" id="KW-0472">Membrane</keyword>
<evidence type="ECO:0000256" key="1">
    <source>
        <dbReference type="ARBA" id="ARBA00004370"/>
    </source>
</evidence>
<dbReference type="Proteomes" id="UP001162480">
    <property type="component" value="Chromosome 2"/>
</dbReference>
<dbReference type="EMBL" id="OX597815">
    <property type="protein sequence ID" value="CAI9718378.1"/>
    <property type="molecule type" value="Genomic_DNA"/>
</dbReference>
<keyword evidence="3" id="KW-1133">Transmembrane helix</keyword>
<accession>A0AA36AMS9</accession>
<dbReference type="SMART" id="SM00303">
    <property type="entry name" value="GPS"/>
    <property type="match status" value="1"/>
</dbReference>
<keyword evidence="2" id="KW-0812">Transmembrane</keyword>
<proteinExistence type="predicted"/>